<accession>A0ACC0TZZ9</accession>
<comment type="caution">
    <text evidence="1">The sequence shown here is derived from an EMBL/GenBank/DDBJ whole genome shotgun (WGS) entry which is preliminary data.</text>
</comment>
<name>A0ACC0TZZ9_9AGAM</name>
<gene>
    <name evidence="1" type="ORF">F5148DRAFT_985543</name>
</gene>
<sequence length="90" mass="10176">MLPSKIIPEVSNKKGRMHVLKPKIKTKSMPAPPRKKVGTCSVEVEEIDDTDSPCWTVAGSFETPNSKKVCFALHFSHFCHIAGFYRRLEM</sequence>
<evidence type="ECO:0000313" key="2">
    <source>
        <dbReference type="Proteomes" id="UP001207468"/>
    </source>
</evidence>
<proteinExistence type="predicted"/>
<protein>
    <submittedName>
        <fullName evidence="1">Uncharacterized protein</fullName>
    </submittedName>
</protein>
<reference evidence="1" key="1">
    <citation type="submission" date="2021-03" db="EMBL/GenBank/DDBJ databases">
        <title>Evolutionary priming and transition to the ectomycorrhizal habit in an iconic lineage of mushroom-forming fungi: is preadaptation a requirement?</title>
        <authorList>
            <consortium name="DOE Joint Genome Institute"/>
            <person name="Looney B.P."/>
            <person name="Miyauchi S."/>
            <person name="Morin E."/>
            <person name="Drula E."/>
            <person name="Courty P.E."/>
            <person name="Chicoki N."/>
            <person name="Fauchery L."/>
            <person name="Kohler A."/>
            <person name="Kuo A."/>
            <person name="LaButti K."/>
            <person name="Pangilinan J."/>
            <person name="Lipzen A."/>
            <person name="Riley R."/>
            <person name="Andreopoulos W."/>
            <person name="He G."/>
            <person name="Johnson J."/>
            <person name="Barry K.W."/>
            <person name="Grigoriev I.V."/>
            <person name="Nagy L."/>
            <person name="Hibbett D."/>
            <person name="Henrissat B."/>
            <person name="Matheny P.B."/>
            <person name="Labbe J."/>
            <person name="Martin A.F."/>
        </authorList>
    </citation>
    <scope>NUCLEOTIDE SEQUENCE</scope>
    <source>
        <strain evidence="1">BPL698</strain>
    </source>
</reference>
<dbReference type="EMBL" id="JAGFNK010000304">
    <property type="protein sequence ID" value="KAI9453426.1"/>
    <property type="molecule type" value="Genomic_DNA"/>
</dbReference>
<dbReference type="Proteomes" id="UP001207468">
    <property type="component" value="Unassembled WGS sequence"/>
</dbReference>
<keyword evidence="2" id="KW-1185">Reference proteome</keyword>
<evidence type="ECO:0000313" key="1">
    <source>
        <dbReference type="EMBL" id="KAI9453426.1"/>
    </source>
</evidence>
<organism evidence="1 2">
    <name type="scientific">Russula earlei</name>
    <dbReference type="NCBI Taxonomy" id="71964"/>
    <lineage>
        <taxon>Eukaryota</taxon>
        <taxon>Fungi</taxon>
        <taxon>Dikarya</taxon>
        <taxon>Basidiomycota</taxon>
        <taxon>Agaricomycotina</taxon>
        <taxon>Agaricomycetes</taxon>
        <taxon>Russulales</taxon>
        <taxon>Russulaceae</taxon>
        <taxon>Russula</taxon>
    </lineage>
</organism>